<dbReference type="Proteomes" id="UP001591681">
    <property type="component" value="Unassembled WGS sequence"/>
</dbReference>
<evidence type="ECO:0000256" key="3">
    <source>
        <dbReference type="ARBA" id="ARBA00023305"/>
    </source>
</evidence>
<dbReference type="InterPro" id="IPR036249">
    <property type="entry name" value="Thioredoxin-like_sf"/>
</dbReference>
<feature type="compositionally biased region" description="Acidic residues" evidence="4">
    <location>
        <begin position="125"/>
        <end position="135"/>
    </location>
</feature>
<feature type="region of interest" description="Disordered" evidence="4">
    <location>
        <begin position="100"/>
        <end position="135"/>
    </location>
</feature>
<evidence type="ECO:0000313" key="7">
    <source>
        <dbReference type="Proteomes" id="UP001591681"/>
    </source>
</evidence>
<dbReference type="InterPro" id="IPR023196">
    <property type="entry name" value="Phosducin_N_dom_sf"/>
</dbReference>
<dbReference type="SUPFAM" id="SSF52833">
    <property type="entry name" value="Thioredoxin-like"/>
    <property type="match status" value="1"/>
</dbReference>
<dbReference type="Gene3D" id="1.10.168.10">
    <property type="entry name" value="Phosducin, domain 2"/>
    <property type="match status" value="1"/>
</dbReference>
<dbReference type="Gene3D" id="3.40.30.10">
    <property type="entry name" value="Glutaredoxin"/>
    <property type="match status" value="1"/>
</dbReference>
<dbReference type="AlphaFoldDB" id="A0ABD1KLJ0"/>
<evidence type="ECO:0000259" key="5">
    <source>
        <dbReference type="Pfam" id="PF02114"/>
    </source>
</evidence>
<dbReference type="InterPro" id="IPR001200">
    <property type="entry name" value="Phosducin"/>
</dbReference>
<proteinExistence type="inferred from homology"/>
<dbReference type="EMBL" id="JBHFQA010000004">
    <property type="protein sequence ID" value="KAL2100042.1"/>
    <property type="molecule type" value="Genomic_DNA"/>
</dbReference>
<gene>
    <name evidence="6" type="ORF">ACEWY4_004436</name>
</gene>
<evidence type="ECO:0000256" key="1">
    <source>
        <dbReference type="ARBA" id="ARBA00009686"/>
    </source>
</evidence>
<keyword evidence="3" id="KW-0716">Sensory transduction</keyword>
<feature type="compositionally biased region" description="Acidic residues" evidence="4">
    <location>
        <begin position="20"/>
        <end position="31"/>
    </location>
</feature>
<feature type="compositionally biased region" description="Basic and acidic residues" evidence="4">
    <location>
        <begin position="100"/>
        <end position="117"/>
    </location>
</feature>
<dbReference type="PRINTS" id="PR00677">
    <property type="entry name" value="PHOSDUCIN"/>
</dbReference>
<feature type="region of interest" description="Disordered" evidence="4">
    <location>
        <begin position="17"/>
        <end position="62"/>
    </location>
</feature>
<sequence length="310" mass="34915">MTTLDDKLLGEKLQYYCSSSEDEDSDREDEDAAPKTIRDQAVVEPEVEYSPDGTAVNTGPKGVINDWRKYKQLETEQRKEQKREMEKLIKKLSITCRSHLDEEQDKEKQKKLQDKLRGKLSGQEVNEEEEDADDEEFLEQYRQQRMAEMRLALAGDRHFAQVVDIGSGEEFLRAVDEEGRGTLVIIHIYEPEVLACQAMEGCLLCLAQQYPQVKFCRVLGSDIGTSAQFRASALPALLMYRGGELVGNLVRVSDQLGNDFYATDVEALLQEYGLLPDKYAQTALSVGANGSIRNSNITQPSDSDSDLDLD</sequence>
<evidence type="ECO:0000313" key="6">
    <source>
        <dbReference type="EMBL" id="KAL2100042.1"/>
    </source>
</evidence>
<evidence type="ECO:0000256" key="4">
    <source>
        <dbReference type="SAM" id="MobiDB-lite"/>
    </source>
</evidence>
<protein>
    <recommendedName>
        <fullName evidence="5">Phosducin domain-containing protein</fullName>
    </recommendedName>
</protein>
<keyword evidence="3" id="KW-0844">Vision</keyword>
<comment type="caution">
    <text evidence="6">The sequence shown here is derived from an EMBL/GenBank/DDBJ whole genome shotgun (WGS) entry which is preliminary data.</text>
</comment>
<dbReference type="PANTHER" id="PTHR46052:SF4">
    <property type="entry name" value="PHOSDUCIN-LIKE PROTEIN"/>
    <property type="match status" value="1"/>
</dbReference>
<evidence type="ECO:0000256" key="2">
    <source>
        <dbReference type="ARBA" id="ARBA00022553"/>
    </source>
</evidence>
<dbReference type="PANTHER" id="PTHR46052">
    <property type="entry name" value="PHOSDUCIN-LIKE PROTEIN"/>
    <property type="match status" value="1"/>
</dbReference>
<organism evidence="6 7">
    <name type="scientific">Coilia grayii</name>
    <name type="common">Gray's grenadier anchovy</name>
    <dbReference type="NCBI Taxonomy" id="363190"/>
    <lineage>
        <taxon>Eukaryota</taxon>
        <taxon>Metazoa</taxon>
        <taxon>Chordata</taxon>
        <taxon>Craniata</taxon>
        <taxon>Vertebrata</taxon>
        <taxon>Euteleostomi</taxon>
        <taxon>Actinopterygii</taxon>
        <taxon>Neopterygii</taxon>
        <taxon>Teleostei</taxon>
        <taxon>Clupei</taxon>
        <taxon>Clupeiformes</taxon>
        <taxon>Clupeoidei</taxon>
        <taxon>Engraulidae</taxon>
        <taxon>Coilinae</taxon>
        <taxon>Coilia</taxon>
    </lineage>
</organism>
<dbReference type="Pfam" id="PF02114">
    <property type="entry name" value="Phosducin"/>
    <property type="match status" value="1"/>
</dbReference>
<keyword evidence="7" id="KW-1185">Reference proteome</keyword>
<dbReference type="CDD" id="cd02987">
    <property type="entry name" value="Phd_like_Phd"/>
    <property type="match status" value="1"/>
</dbReference>
<accession>A0ABD1KLJ0</accession>
<reference evidence="6 7" key="1">
    <citation type="submission" date="2024-09" db="EMBL/GenBank/DDBJ databases">
        <title>A chromosome-level genome assembly of Gray's grenadier anchovy, Coilia grayii.</title>
        <authorList>
            <person name="Fu Z."/>
        </authorList>
    </citation>
    <scope>NUCLEOTIDE SEQUENCE [LARGE SCALE GENOMIC DNA]</scope>
    <source>
        <strain evidence="6">G4</strain>
        <tissue evidence="6">Muscle</tissue>
    </source>
</reference>
<dbReference type="InterPro" id="IPR051499">
    <property type="entry name" value="Phosducin-like_reg"/>
</dbReference>
<comment type="similarity">
    <text evidence="1">Belongs to the phosducin family.</text>
</comment>
<name>A0ABD1KLJ0_9TELE</name>
<dbReference type="GO" id="GO:0007601">
    <property type="term" value="P:visual perception"/>
    <property type="evidence" value="ECO:0007669"/>
    <property type="project" value="UniProtKB-KW"/>
</dbReference>
<keyword evidence="2" id="KW-0597">Phosphoprotein</keyword>
<feature type="domain" description="Phosducin" evidence="5">
    <location>
        <begin position="45"/>
        <end position="283"/>
    </location>
</feature>
<dbReference type="InterPro" id="IPR024253">
    <property type="entry name" value="Phosducin_thioredoxin-like_dom"/>
</dbReference>